<keyword evidence="2" id="KW-1185">Reference proteome</keyword>
<comment type="caution">
    <text evidence="1">The sequence shown here is derived from an EMBL/GenBank/DDBJ whole genome shotgun (WGS) entry which is preliminary data.</text>
</comment>
<accession>A0ABV5YBU5</accession>
<dbReference type="EMBL" id="JBHLZP010000050">
    <property type="protein sequence ID" value="MFB9832494.1"/>
    <property type="molecule type" value="Genomic_DNA"/>
</dbReference>
<proteinExistence type="predicted"/>
<evidence type="ECO:0000313" key="1">
    <source>
        <dbReference type="EMBL" id="MFB9832494.1"/>
    </source>
</evidence>
<evidence type="ECO:0000313" key="2">
    <source>
        <dbReference type="Proteomes" id="UP001589627"/>
    </source>
</evidence>
<name>A0ABV5YBU5_9ACTN</name>
<dbReference type="Proteomes" id="UP001589627">
    <property type="component" value="Unassembled WGS sequence"/>
</dbReference>
<gene>
    <name evidence="1" type="ORF">ACFFNX_09870</name>
</gene>
<reference evidence="1 2" key="1">
    <citation type="submission" date="2024-09" db="EMBL/GenBank/DDBJ databases">
        <authorList>
            <person name="Sun Q."/>
            <person name="Mori K."/>
        </authorList>
    </citation>
    <scope>NUCLEOTIDE SEQUENCE [LARGE SCALE GENOMIC DNA]</scope>
    <source>
        <strain evidence="1 2">TBRC 0563</strain>
    </source>
</reference>
<organism evidence="1 2">
    <name type="scientific">Actinoallomurus acaciae</name>
    <dbReference type="NCBI Taxonomy" id="502577"/>
    <lineage>
        <taxon>Bacteria</taxon>
        <taxon>Bacillati</taxon>
        <taxon>Actinomycetota</taxon>
        <taxon>Actinomycetes</taxon>
        <taxon>Streptosporangiales</taxon>
        <taxon>Thermomonosporaceae</taxon>
        <taxon>Actinoallomurus</taxon>
    </lineage>
</organism>
<protein>
    <submittedName>
        <fullName evidence="1">Uncharacterized protein</fullName>
    </submittedName>
</protein>
<dbReference type="RefSeq" id="WP_378198310.1">
    <property type="nucleotide sequence ID" value="NZ_JBHLZP010000050.1"/>
</dbReference>
<sequence>MREALAAAPRVRDELATFVVAVKQSLEVLNRAGTGPVPCDRTVPLPRFDLQAG</sequence>